<proteinExistence type="predicted"/>
<name>A0A132BX98_9RHOB</name>
<protein>
    <submittedName>
        <fullName evidence="1">Uncharacterized protein</fullName>
    </submittedName>
</protein>
<dbReference type="Proteomes" id="UP000068382">
    <property type="component" value="Unassembled WGS sequence"/>
</dbReference>
<dbReference type="AlphaFoldDB" id="A0A132BX98"/>
<dbReference type="PATRIC" id="fig|1768241.3.peg.2255"/>
<accession>A0A132BX98</accession>
<comment type="caution">
    <text evidence="1">The sequence shown here is derived from an EMBL/GenBank/DDBJ whole genome shotgun (WGS) entry which is preliminary data.</text>
</comment>
<gene>
    <name evidence="1" type="ORF">TRIHO_21420</name>
</gene>
<organism evidence="1 2">
    <name type="scientific">Tritonibacter horizontis</name>
    <dbReference type="NCBI Taxonomy" id="1768241"/>
    <lineage>
        <taxon>Bacteria</taxon>
        <taxon>Pseudomonadati</taxon>
        <taxon>Pseudomonadota</taxon>
        <taxon>Alphaproteobacteria</taxon>
        <taxon>Rhodobacterales</taxon>
        <taxon>Paracoccaceae</taxon>
        <taxon>Tritonibacter</taxon>
    </lineage>
</organism>
<dbReference type="RefSeq" id="WP_068243043.1">
    <property type="nucleotide sequence ID" value="NZ_LPUY01000063.1"/>
</dbReference>
<reference evidence="1 2" key="1">
    <citation type="submission" date="2015-12" db="EMBL/GenBank/DDBJ databases">
        <title>Genome sequence of the marine Rhodobacteraceae strain O3.65, Candidatus Tritonibacter horizontis.</title>
        <authorList>
            <person name="Poehlein A."/>
            <person name="Giebel H.A."/>
            <person name="Voget S."/>
            <person name="Brinkhoff T."/>
        </authorList>
    </citation>
    <scope>NUCLEOTIDE SEQUENCE [LARGE SCALE GENOMIC DNA]</scope>
    <source>
        <strain evidence="1 2">O3.65</strain>
    </source>
</reference>
<sequence>MKVNEKQSVVSETEDMAYGQTPWACAQMRKRLDSETMMMLRASLFEPLNKADSWPSLREMLRGKGFDMTPRAGRLRLVDLQSRVEICTFGLLGHPRVELEKRFGGHPQMH</sequence>
<evidence type="ECO:0000313" key="2">
    <source>
        <dbReference type="Proteomes" id="UP000068382"/>
    </source>
</evidence>
<evidence type="ECO:0000313" key="1">
    <source>
        <dbReference type="EMBL" id="KUP93019.1"/>
    </source>
</evidence>
<dbReference type="EMBL" id="LPUY01000063">
    <property type="protein sequence ID" value="KUP93019.1"/>
    <property type="molecule type" value="Genomic_DNA"/>
</dbReference>
<keyword evidence="2" id="KW-1185">Reference proteome</keyword>
<dbReference type="OrthoDB" id="7859676at2"/>